<dbReference type="OrthoDB" id="4126at10239"/>
<dbReference type="RefSeq" id="YP_009032415.1">
    <property type="nucleotide sequence ID" value="NC_024147.1"/>
</dbReference>
<dbReference type="EMBL" id="KJ510412">
    <property type="protein sequence ID" value="AHY26845.1"/>
    <property type="molecule type" value="Genomic_DNA"/>
</dbReference>
<dbReference type="KEGG" id="vg:19488118"/>
<protein>
    <submittedName>
        <fullName evidence="1">Minor tail protein</fullName>
    </submittedName>
</protein>
<evidence type="ECO:0000313" key="1">
    <source>
        <dbReference type="EMBL" id="AHY26845.1"/>
    </source>
</evidence>
<dbReference type="Proteomes" id="UP000024442">
    <property type="component" value="Segment"/>
</dbReference>
<dbReference type="GeneID" id="19488118"/>
<gene>
    <name evidence="1" type="primary">21</name>
    <name evidence="1" type="ORF">PBI_ZOEJ_21</name>
</gene>
<keyword evidence="2" id="KW-1185">Reference proteome</keyword>
<accession>A0A023W5D0</accession>
<evidence type="ECO:0000313" key="2">
    <source>
        <dbReference type="Proteomes" id="UP000024442"/>
    </source>
</evidence>
<proteinExistence type="predicted"/>
<sequence length="359" mass="38233">MAEIPATGDAVRLFQTLLSATWYGIVRSKDDPGGMAATLEMIDDEAVITTDVLIGPKGDKGENAPLVDLQWPPLEQAADLEPLKASLGPTDKGKAWWIGTLVYVWTGSKFEAVRPGPAGPPGATPLITASCETIPMSERGPDTKDEVIPSGTSLAPHLHFRLLAPQGPRGPSTNILDAPDYDNSKAPEDGQTPVWSSVKQKWVPSSFAHKHPRLYSVPEAAFQNFTGVAQRHPILTYVVEAQDYAWTPYVLGHLKAFGVELDQDPLTIGCEVRLGDPTTGDLVARGFGNIASWAHIVPHYSTSSDPATAVAPGNGVAVVPAGQTAQISVSLYNDGLLGAYIFNRRGAQLSILTIPTGDE</sequence>
<reference evidence="1 2" key="1">
    <citation type="submission" date="2014-02" db="EMBL/GenBank/DDBJ databases">
        <authorList>
            <person name="Cornely K.A."/>
            <person name="Jancevski A.V."/>
            <person name="Rogers S.R."/>
            <person name="Scola S.E."/>
            <person name="Pinches R.S."/>
            <person name="Perri C.M."/>
            <person name="Brown M.S."/>
            <person name="Cavedon W.D."/>
            <person name="Dubois H.M."/>
            <person name="Fernando M.A."/>
            <person name="Austriaco N."/>
            <person name="Bradley K.W."/>
            <person name="Clarke D.Q."/>
            <person name="Lewis M.F."/>
            <person name="Barker L.P."/>
            <person name="Bailey C."/>
            <person name="Asai D.J."/>
            <person name="Garber M.L."/>
            <person name="Bowman C.A."/>
            <person name="Russell D.A."/>
            <person name="Pope W.H."/>
            <person name="Jacobs-Sera D."/>
            <person name="Hendrix R.W."/>
            <person name="Hatfull G.F."/>
        </authorList>
    </citation>
    <scope>NUCLEOTIDE SEQUENCE [LARGE SCALE GENOMIC DNA]</scope>
</reference>
<organism evidence="1 2">
    <name type="scientific">Mycobacterium phage ZoeJ</name>
    <dbReference type="NCBI Taxonomy" id="1486427"/>
    <lineage>
        <taxon>Viruses</taxon>
        <taxon>Duplodnaviria</taxon>
        <taxon>Heunggongvirae</taxon>
        <taxon>Uroviricota</taxon>
        <taxon>Caudoviricetes</taxon>
        <taxon>Weiservirinae</taxon>
        <taxon>Timquatrovirus</taxon>
        <taxon>Timquatrovirus zoeJ</taxon>
    </lineage>
</organism>
<name>A0A023W5D0_9CAUD</name>